<organism evidence="2 3">
    <name type="scientific">Jaapia argillacea MUCL 33604</name>
    <dbReference type="NCBI Taxonomy" id="933084"/>
    <lineage>
        <taxon>Eukaryota</taxon>
        <taxon>Fungi</taxon>
        <taxon>Dikarya</taxon>
        <taxon>Basidiomycota</taxon>
        <taxon>Agaricomycotina</taxon>
        <taxon>Agaricomycetes</taxon>
        <taxon>Agaricomycetidae</taxon>
        <taxon>Jaapiales</taxon>
        <taxon>Jaapiaceae</taxon>
        <taxon>Jaapia</taxon>
    </lineage>
</organism>
<dbReference type="Gene3D" id="1.25.40.10">
    <property type="entry name" value="Tetratricopeptide repeat domain"/>
    <property type="match status" value="2"/>
</dbReference>
<gene>
    <name evidence="2" type="ORF">JAAARDRAFT_172223</name>
</gene>
<dbReference type="OrthoDB" id="9991317at2759"/>
<dbReference type="InParanoid" id="A0A067QE46"/>
<reference evidence="3" key="1">
    <citation type="journal article" date="2014" name="Proc. Natl. Acad. Sci. U.S.A.">
        <title>Extensive sampling of basidiomycete genomes demonstrates inadequacy of the white-rot/brown-rot paradigm for wood decay fungi.</title>
        <authorList>
            <person name="Riley R."/>
            <person name="Salamov A.A."/>
            <person name="Brown D.W."/>
            <person name="Nagy L.G."/>
            <person name="Floudas D."/>
            <person name="Held B.W."/>
            <person name="Levasseur A."/>
            <person name="Lombard V."/>
            <person name="Morin E."/>
            <person name="Otillar R."/>
            <person name="Lindquist E.A."/>
            <person name="Sun H."/>
            <person name="LaButti K.M."/>
            <person name="Schmutz J."/>
            <person name="Jabbour D."/>
            <person name="Luo H."/>
            <person name="Baker S.E."/>
            <person name="Pisabarro A.G."/>
            <person name="Walton J.D."/>
            <person name="Blanchette R.A."/>
            <person name="Henrissat B."/>
            <person name="Martin F."/>
            <person name="Cullen D."/>
            <person name="Hibbett D.S."/>
            <person name="Grigoriev I.V."/>
        </authorList>
    </citation>
    <scope>NUCLEOTIDE SEQUENCE [LARGE SCALE GENOMIC DNA]</scope>
    <source>
        <strain evidence="3">MUCL 33604</strain>
    </source>
</reference>
<dbReference type="EMBL" id="KL197712">
    <property type="protein sequence ID" value="KDQ61787.1"/>
    <property type="molecule type" value="Genomic_DNA"/>
</dbReference>
<dbReference type="STRING" id="933084.A0A067QE46"/>
<dbReference type="HOGENOM" id="CLU_001305_0_1_1"/>
<feature type="domain" description="CHAT" evidence="1">
    <location>
        <begin position="658"/>
        <end position="935"/>
    </location>
</feature>
<evidence type="ECO:0000259" key="1">
    <source>
        <dbReference type="Pfam" id="PF12770"/>
    </source>
</evidence>
<accession>A0A067QE46</accession>
<name>A0A067QE46_9AGAM</name>
<dbReference type="Proteomes" id="UP000027265">
    <property type="component" value="Unassembled WGS sequence"/>
</dbReference>
<dbReference type="PANTHER" id="PTHR19959:SF119">
    <property type="entry name" value="FUNGAL LIPASE-LIKE DOMAIN-CONTAINING PROTEIN"/>
    <property type="match status" value="1"/>
</dbReference>
<evidence type="ECO:0000313" key="2">
    <source>
        <dbReference type="EMBL" id="KDQ61787.1"/>
    </source>
</evidence>
<sequence>MSSSDSGIVSRLGSENIAKSQEDHGRSAFEKYATSYDIKKLEEAIVYGRKSLDFRPIGCKFRDISLYNLALYLYKHYECLGSMKELQECITHGLEALGLRPIDHSRRSSTLNILGLAFWSQYKQLGQQVDLDNAINYHQEALDLRPIGHPDRSHSLNNLAIVLQSRYKQFGQQVDLGNAINYHQEALDLCPIGHPNRSHSLNNLAFVLQSRYKQFGQQVDLGNAINHHQQALDLRPIGHPDRSSTLNNLASALQSRYEQLRQQVDLDNAINHYQQALDLHPIGHPDRSCSLNNLANALQSRYKQFGQQVDLDNAINHHQQALDLRPIGHPDRSMSLNNFATALWLRYKQFGQQVDLDNVINYSQQALDLLPIGHPIRSLFLTNLAVVYLSISDGLFPLSTVEYAFNLFVAAAGHRSAPMHEQLRVALQWCSYAQTYNHVSVLSAYSCVLRLLDQCLTIYPDIGQQHNFLTSQSRSLACDAAAYAIIRGDLEKAVEFLEQGRTILWSRMLGYRQSFDQLHDIDPELAKEFEETCAQLENNAVMTGSSQTAHILDNQIQRHQILLEKWDGLIAKIRLHDDFHNFLMPIPFETLQSVASKFPVIIINISHIQSDALILHSSSTPIVVALPLTTPQNLSKLSSKLTNAVKSDDIDRQKEITPLLRDLWSLLVDPIVAQLESLQIPHMTRIWWCLTAESHGLPIHAAGPYRARERNLPDLYISSYTPTLSALMRAEASTVHPPSVLKLFVFCQPTATLPKAQAEFDQVKSLGGYIESLNSEKSTRDMILSRLQENSWAHFICHGCQDRDPFQSFLQLNDQKDAGHLTILEIMKAKLPKAEFAFLSACHTAAADKEGVPDEVIHITSALQFAGFKSVIGTLWQAPDHEGPELAMEFYKYMFQRGNGTTDYQDAATALNVATRALQEKKVPVDRWIQYVHVGA</sequence>
<dbReference type="AlphaFoldDB" id="A0A067QE46"/>
<dbReference type="InterPro" id="IPR011990">
    <property type="entry name" value="TPR-like_helical_dom_sf"/>
</dbReference>
<dbReference type="Pfam" id="PF12770">
    <property type="entry name" value="CHAT"/>
    <property type="match status" value="1"/>
</dbReference>
<dbReference type="InterPro" id="IPR024983">
    <property type="entry name" value="CHAT_dom"/>
</dbReference>
<evidence type="ECO:0000313" key="3">
    <source>
        <dbReference type="Proteomes" id="UP000027265"/>
    </source>
</evidence>
<proteinExistence type="predicted"/>
<keyword evidence="3" id="KW-1185">Reference proteome</keyword>
<dbReference type="SUPFAM" id="SSF81901">
    <property type="entry name" value="HCP-like"/>
    <property type="match status" value="1"/>
</dbReference>
<dbReference type="PANTHER" id="PTHR19959">
    <property type="entry name" value="KINESIN LIGHT CHAIN"/>
    <property type="match status" value="1"/>
</dbReference>
<protein>
    <recommendedName>
        <fullName evidence="1">CHAT domain-containing protein</fullName>
    </recommendedName>
</protein>